<dbReference type="OrthoDB" id="8919664at2759"/>
<keyword evidence="6" id="KW-0963">Cytoplasm</keyword>
<evidence type="ECO:0000256" key="2">
    <source>
        <dbReference type="ARBA" id="ARBA00004245"/>
    </source>
</evidence>
<evidence type="ECO:0000256" key="8">
    <source>
        <dbReference type="ARBA" id="ARBA00022737"/>
    </source>
</evidence>
<feature type="domain" description="Calponin-homology (CH)" evidence="22">
    <location>
        <begin position="142"/>
        <end position="247"/>
    </location>
</feature>
<dbReference type="FunFam" id="1.10.418.10:FF:000029">
    <property type="entry name" value="plectin isoform X2"/>
    <property type="match status" value="1"/>
</dbReference>
<keyword evidence="8" id="KW-0677">Repeat</keyword>
<dbReference type="Pfam" id="PF21020">
    <property type="entry name" value="Spectrin_4"/>
    <property type="match status" value="1"/>
</dbReference>
<dbReference type="GO" id="GO:0045104">
    <property type="term" value="P:intermediate filament cytoskeleton organization"/>
    <property type="evidence" value="ECO:0007669"/>
    <property type="project" value="InterPro"/>
</dbReference>
<feature type="region of interest" description="Disordered" evidence="20">
    <location>
        <begin position="1925"/>
        <end position="1989"/>
    </location>
</feature>
<evidence type="ECO:0000256" key="15">
    <source>
        <dbReference type="ARBA" id="ARBA00060371"/>
    </source>
</evidence>
<protein>
    <recommendedName>
        <fullName evidence="16">Plectin</fullName>
    </recommendedName>
    <alternativeName>
        <fullName evidence="17">Plectin-1</fullName>
    </alternativeName>
</protein>
<keyword evidence="11 19" id="KW-0175">Coiled coil</keyword>
<evidence type="ECO:0000256" key="11">
    <source>
        <dbReference type="ARBA" id="ARBA00023054"/>
    </source>
</evidence>
<dbReference type="InterPro" id="IPR035915">
    <property type="entry name" value="Plakin_repeat_sf"/>
</dbReference>
<accession>A0A8C0SC60</accession>
<dbReference type="Gene3D" id="3.90.1290.10">
    <property type="entry name" value="Plakin repeat"/>
    <property type="match status" value="6"/>
</dbReference>
<reference evidence="23" key="1">
    <citation type="submission" date="2018-10" db="EMBL/GenBank/DDBJ databases">
        <title>De novo assembly of a Great Dane genome.</title>
        <authorList>
            <person name="Kidd J.M."/>
            <person name="Pendleton A.L."/>
            <person name="Shen F."/>
            <person name="Emery S."/>
        </authorList>
    </citation>
    <scope>NUCLEOTIDE SEQUENCE [LARGE SCALE GENOMIC DNA]</scope>
    <source>
        <strain evidence="23">Great Dane</strain>
    </source>
</reference>
<keyword evidence="4 18" id="KW-0728">SH3 domain</keyword>
<feature type="coiled-coil region" evidence="19">
    <location>
        <begin position="1078"/>
        <end position="1185"/>
    </location>
</feature>
<evidence type="ECO:0000259" key="22">
    <source>
        <dbReference type="PROSITE" id="PS50021"/>
    </source>
</evidence>
<feature type="region of interest" description="Disordered" evidence="20">
    <location>
        <begin position="1587"/>
        <end position="1610"/>
    </location>
</feature>
<dbReference type="InterPro" id="IPR049538">
    <property type="entry name" value="PCN-like_spectrin-like_rpt"/>
</dbReference>
<dbReference type="Gene3D" id="1.20.58.1060">
    <property type="match status" value="1"/>
</dbReference>
<dbReference type="PROSITE" id="PS00020">
    <property type="entry name" value="ACTININ_2"/>
    <property type="match status" value="1"/>
</dbReference>
<keyword evidence="14" id="KW-0966">Cell projection</keyword>
<dbReference type="FunFam" id="3.30.160.780:FF:000001">
    <property type="entry name" value="Plectin a"/>
    <property type="match status" value="1"/>
</dbReference>
<dbReference type="Gene3D" id="1.20.58.60">
    <property type="match status" value="5"/>
</dbReference>
<dbReference type="PROSITE" id="PS50021">
    <property type="entry name" value="CH"/>
    <property type="match status" value="2"/>
</dbReference>
<dbReference type="Pfam" id="PF21097">
    <property type="entry name" value="SR_plectin_7"/>
    <property type="match status" value="1"/>
</dbReference>
<dbReference type="SUPFAM" id="SSF75399">
    <property type="entry name" value="Plakin repeat"/>
    <property type="match status" value="7"/>
</dbReference>
<evidence type="ECO:0000256" key="17">
    <source>
        <dbReference type="ARBA" id="ARBA00081353"/>
    </source>
</evidence>
<keyword evidence="13" id="KW-0206">Cytoskeleton</keyword>
<feature type="coiled-coil region" evidence="19">
    <location>
        <begin position="1218"/>
        <end position="1272"/>
    </location>
</feature>
<keyword evidence="9" id="KW-0965">Cell junction</keyword>
<feature type="region of interest" description="Disordered" evidence="20">
    <location>
        <begin position="3148"/>
        <end position="3168"/>
    </location>
</feature>
<dbReference type="FunFam" id="1.20.58.60:FF:000036">
    <property type="entry name" value="Plectin a"/>
    <property type="match status" value="1"/>
</dbReference>
<dbReference type="InterPro" id="IPR043197">
    <property type="entry name" value="Plakin"/>
</dbReference>
<evidence type="ECO:0000256" key="7">
    <source>
        <dbReference type="ARBA" id="ARBA00022553"/>
    </source>
</evidence>
<dbReference type="FunFam" id="1.20.58.60:FF:000076">
    <property type="entry name" value="Plectin a"/>
    <property type="match status" value="1"/>
</dbReference>
<feature type="region of interest" description="Disordered" evidence="20">
    <location>
        <begin position="1461"/>
        <end position="1493"/>
    </location>
</feature>
<organism evidence="23 24">
    <name type="scientific">Canis lupus familiaris</name>
    <name type="common">Dog</name>
    <name type="synonym">Canis familiaris</name>
    <dbReference type="NCBI Taxonomy" id="9615"/>
    <lineage>
        <taxon>Eukaryota</taxon>
        <taxon>Metazoa</taxon>
        <taxon>Chordata</taxon>
        <taxon>Craniata</taxon>
        <taxon>Vertebrata</taxon>
        <taxon>Euteleostomi</taxon>
        <taxon>Mammalia</taxon>
        <taxon>Eutheria</taxon>
        <taxon>Laurasiatheria</taxon>
        <taxon>Carnivora</taxon>
        <taxon>Caniformia</taxon>
        <taxon>Canidae</taxon>
        <taxon>Canis</taxon>
    </lineage>
</organism>
<dbReference type="GO" id="GO:0002102">
    <property type="term" value="C:podosome"/>
    <property type="evidence" value="ECO:0007669"/>
    <property type="project" value="UniProtKB-SubCell"/>
</dbReference>
<feature type="region of interest" description="Disordered" evidence="20">
    <location>
        <begin position="4223"/>
        <end position="4260"/>
    </location>
</feature>
<dbReference type="SMART" id="SM00033">
    <property type="entry name" value="CH"/>
    <property type="match status" value="2"/>
</dbReference>
<evidence type="ECO:0000256" key="12">
    <source>
        <dbReference type="ARBA" id="ARBA00023203"/>
    </source>
</evidence>
<dbReference type="PANTHER" id="PTHR23169">
    <property type="entry name" value="ENVOPLAKIN"/>
    <property type="match status" value="1"/>
</dbReference>
<dbReference type="FunFam" id="3.90.1290.10:FF:000002">
    <property type="entry name" value="Plectin a"/>
    <property type="match status" value="1"/>
</dbReference>
<feature type="region of interest" description="Disordered" evidence="20">
    <location>
        <begin position="1633"/>
        <end position="1685"/>
    </location>
</feature>
<evidence type="ECO:0000256" key="13">
    <source>
        <dbReference type="ARBA" id="ARBA00023212"/>
    </source>
</evidence>
<dbReference type="FunFam" id="1.20.58.60:FF:000009">
    <property type="entry name" value="dystonin isoform X1"/>
    <property type="match status" value="1"/>
</dbReference>
<dbReference type="FunFam" id="1.20.58.60:FF:000065">
    <property type="entry name" value="plectin isoform X1"/>
    <property type="match status" value="1"/>
</dbReference>
<feature type="compositionally biased region" description="Low complexity" evidence="20">
    <location>
        <begin position="4454"/>
        <end position="4514"/>
    </location>
</feature>
<evidence type="ECO:0000259" key="21">
    <source>
        <dbReference type="PROSITE" id="PS50002"/>
    </source>
</evidence>
<name>A0A8C0SC60_CANLF</name>
<comment type="similarity">
    <text evidence="3">Belongs to the plakin or cytolinker family.</text>
</comment>
<dbReference type="FunFam" id="1.20.58.60:FF:000010">
    <property type="entry name" value="plectin isoform X2"/>
    <property type="match status" value="1"/>
</dbReference>
<feature type="compositionally biased region" description="Basic and acidic residues" evidence="20">
    <location>
        <begin position="1959"/>
        <end position="1971"/>
    </location>
</feature>
<proteinExistence type="inferred from homology"/>
<keyword evidence="10" id="KW-0007">Acetylation</keyword>
<dbReference type="GO" id="GO:0003779">
    <property type="term" value="F:actin binding"/>
    <property type="evidence" value="ECO:0007669"/>
    <property type="project" value="UniProtKB-KW"/>
</dbReference>
<evidence type="ECO:0000256" key="1">
    <source>
        <dbReference type="ARBA" id="ARBA00004188"/>
    </source>
</evidence>
<feature type="region of interest" description="Disordered" evidence="20">
    <location>
        <begin position="1750"/>
        <end position="1774"/>
    </location>
</feature>
<dbReference type="InterPro" id="IPR018159">
    <property type="entry name" value="Spectrin/alpha-actinin"/>
</dbReference>
<feature type="compositionally biased region" description="Basic and acidic residues" evidence="20">
    <location>
        <begin position="1925"/>
        <end position="1951"/>
    </location>
</feature>
<dbReference type="Gene3D" id="2.30.30.40">
    <property type="entry name" value="SH3 Domains"/>
    <property type="match status" value="1"/>
</dbReference>
<feature type="coiled-coil region" evidence="19">
    <location>
        <begin position="632"/>
        <end position="666"/>
    </location>
</feature>
<evidence type="ECO:0000256" key="16">
    <source>
        <dbReference type="ARBA" id="ARBA00071000"/>
    </source>
</evidence>
<dbReference type="FunFam" id="3.90.1290.10:FF:000001">
    <property type="entry name" value="Plectin a"/>
    <property type="match status" value="5"/>
</dbReference>
<reference evidence="23" key="2">
    <citation type="submission" date="2025-08" db="UniProtKB">
        <authorList>
            <consortium name="Ensembl"/>
        </authorList>
    </citation>
    <scope>IDENTIFICATION</scope>
</reference>
<dbReference type="Pfam" id="PF00681">
    <property type="entry name" value="Plectin"/>
    <property type="match status" value="15"/>
</dbReference>
<gene>
    <name evidence="23" type="primary">PLEC</name>
</gene>
<dbReference type="CDD" id="cd00176">
    <property type="entry name" value="SPEC"/>
    <property type="match status" value="1"/>
</dbReference>
<dbReference type="FunFam" id="1.10.418.10:FF:000002">
    <property type="entry name" value="Microtubule-actin cross-linking factor 1"/>
    <property type="match status" value="1"/>
</dbReference>
<dbReference type="Pfam" id="PF18373">
    <property type="entry name" value="Spectrin_2"/>
    <property type="match status" value="1"/>
</dbReference>
<feature type="coiled-coil region" evidence="19">
    <location>
        <begin position="738"/>
        <end position="768"/>
    </location>
</feature>
<dbReference type="Proteomes" id="UP000694542">
    <property type="component" value="Chromosome 13"/>
</dbReference>
<feature type="compositionally biased region" description="Basic and acidic residues" evidence="20">
    <location>
        <begin position="1641"/>
        <end position="1679"/>
    </location>
</feature>
<evidence type="ECO:0000256" key="9">
    <source>
        <dbReference type="ARBA" id="ARBA00022949"/>
    </source>
</evidence>
<evidence type="ECO:0000313" key="24">
    <source>
        <dbReference type="Proteomes" id="UP000694542"/>
    </source>
</evidence>
<keyword evidence="7" id="KW-0597">Phosphoprotein</keyword>
<comment type="subcellular location">
    <subcellularLocation>
        <location evidence="15">Cell junction</location>
        <location evidence="15">Hemidesmosome</location>
    </subcellularLocation>
    <subcellularLocation>
        <location evidence="1">Cell projection</location>
        <location evidence="1">Podosome</location>
    </subcellularLocation>
    <subcellularLocation>
        <location evidence="2">Cytoplasm</location>
        <location evidence="2">Cytoskeleton</location>
    </subcellularLocation>
</comment>
<dbReference type="Pfam" id="PF00307">
    <property type="entry name" value="CH"/>
    <property type="match status" value="2"/>
</dbReference>
<dbReference type="PROSITE" id="PS00019">
    <property type="entry name" value="ACTININ_1"/>
    <property type="match status" value="1"/>
</dbReference>
<evidence type="ECO:0000256" key="14">
    <source>
        <dbReference type="ARBA" id="ARBA00023273"/>
    </source>
</evidence>
<dbReference type="Gene3D" id="3.30.160.780">
    <property type="match status" value="1"/>
</dbReference>
<dbReference type="CDD" id="cd21238">
    <property type="entry name" value="CH_PLEC_rpt2"/>
    <property type="match status" value="1"/>
</dbReference>
<evidence type="ECO:0000256" key="4">
    <source>
        <dbReference type="ARBA" id="ARBA00022443"/>
    </source>
</evidence>
<dbReference type="Pfam" id="PF21019">
    <property type="entry name" value="Spectrin_3"/>
    <property type="match status" value="1"/>
</dbReference>
<dbReference type="InterPro" id="IPR001452">
    <property type="entry name" value="SH3_domain"/>
</dbReference>
<feature type="region of interest" description="Disordered" evidence="20">
    <location>
        <begin position="4454"/>
        <end position="4527"/>
    </location>
</feature>
<dbReference type="SMART" id="SM00250">
    <property type="entry name" value="PLEC"/>
    <property type="match status" value="35"/>
</dbReference>
<evidence type="ECO:0000313" key="23">
    <source>
        <dbReference type="Ensembl" id="ENSCAFP00040018616.1"/>
    </source>
</evidence>
<evidence type="ECO:0000256" key="6">
    <source>
        <dbReference type="ARBA" id="ARBA00022490"/>
    </source>
</evidence>
<dbReference type="PANTHER" id="PTHR23169:SF20">
    <property type="entry name" value="PLECTIN"/>
    <property type="match status" value="1"/>
</dbReference>
<dbReference type="InterPro" id="IPR041573">
    <property type="entry name" value="Desmoplakin_Spectrin-like"/>
</dbReference>
<dbReference type="InterPro" id="IPR041615">
    <property type="entry name" value="Desmoplakin_SH3"/>
</dbReference>
<dbReference type="Ensembl" id="ENSCAFT00040021438.1">
    <property type="protein sequence ID" value="ENSCAFP00040018616.1"/>
    <property type="gene ID" value="ENSCAFG00040009607.1"/>
</dbReference>
<evidence type="ECO:0000256" key="20">
    <source>
        <dbReference type="SAM" id="MobiDB-lite"/>
    </source>
</evidence>
<dbReference type="InterPro" id="IPR001715">
    <property type="entry name" value="CH_dom"/>
</dbReference>
<sequence length="4527" mass="515153">RPPPDELDFIQAYEEVRERYKDERDRVQKKTFTKWVNKHLIKAQRHISDLYEDLRDGHNLISLLEVLSGDSLPREKGRMRFHKLQNVQIALDYLRHRQVKLVNIRNDDIADGNPKLTLGLIWTIILHFQISDIQVSGQSEDMTAKEKLLLWSQRMVEGYQGLRCDNFTSSWRDGRLFNAIIHRHRPMLIDMSKVYRQTNLENLDQAFSVAERDLGVTRLLDPEDVDVPQPDEKSIITYVSSLYDAMPRVPDVQDGVKANELQLRWQEYRELVVLLLQWMRHHTAAFEEHRFPSSFEEIEILWCQFLKFKETELPAKEADKNRSKGIYQSLEGAVQAGQLKVPPGYHPLDVEKEWGKLHVAILDREKQLRSEFERLECLQRIVSKLQMEAGLCEEQLNHADALLQSDVRLLAASKAPQRAAEVERDLDKADGMIRLLFNDVQTLKDGRHPQGEQMYRRVYRLHERLVAIRTEYNLRLKSGVAAPVTQVTMQTTQRRPELEDATLRYLQDLLAWVEENQRRVDSAEWGGDLPSVEAQLGSHRGLHQSIDEFRAKIERARADEGQLSPAPRGTYRDCLGRLDLQYAKLLNSSKARLRSLESLHGFVAAATKELMWLSEKEEEEVGFDWGEHNSNMAAKKESYSALMRELEVKEKKIKEIQSTGDRLLREGHPARPTVESFQAALQTQWSWMLQLCCCIEAHLKENTAYFQFFSDVRETEEQLRKLQEMLRRKYICDRSITVTRLEDLLQDAQDEKEQLNEYRAHLSGLAKRAKAVVQLKPRDQAQPVRGLVPLQAVCDYKQVEVTVHKGDQYQLLGPAQPAHWKVLSSSGSEAAVPSVCFLVPPPNQEAQEAVSRLEAQHQALVALWHQLHVDMKSLLAWQCLSRDVQLIRSWSLVTFRTLKPEEQRQALRSLELHYQAFLRDSQDAGGFGPEDRLQAEREYGSCSRHYQQLLQSAEQGAQEESRCQRCISELKDIRLQLEACETRTVHRLRLPLDEPARECAQRIAEQQKAQAEVEGLGKGVARLSAEAEKVLALPEPSPAAPTLRSELELTLGKLEQVRSLSAIYLEKLKTISLVIRSTQGAEEVLRAHEEQLKEAQAVPATLPDLEATKAALKKLRVQAEAQQPVFDALRDELRGAQEVGERLQRQHGERDVEVERWRERVAPLLERWQAALAQTDVRQRELEQLGRQLRYYRESADPLGTWLQDAKQRQERIQAVPLANSQAVREQLQQEKELLEEIERYGEKVDECQQLAKQYINAIKDYELQLVTYKAQLEPVASPAKKPKVQSGSESVIQEYVDLRTRYSELTTLTSQYIKFIRETLRRMEEEERLAEQQRAEERERLAEVEAALEKQRQLAEAHAQAKAQAEREAEELQRRMQEEVARREEAAVDAQQQKRSIQEELQHLRQSSEAEIQAKARQVEAAERSRVRIEEEIRVVRLQLEATERQRGGAEGELQALRARAEEAEAQKRQAQEEAERLRRQVQDESQRKRQAEAELALRVKAEAEAAREKQRALQALEDVRLQAEEAERRLRQAEADRARQVQVALETAQRSAEVELQSKRASFAEKTAQLERTLQEEHVAVAQLREEAERRAQQQAEAERAREEAEQELERWRLKANEALRLRLQAEEVAQQKSLAQAEAEKQKEEAEREARRRGKAEEQAVRQRELAEQELEKQRQLAEGTAQQRLVAEQELIRLRAETEQGEQQRQLLEEELARLQREAAAATHKRQELEAELAKVRAEMEVLLASKARAEEESRSTSEKSKQRLEAEASRFRELAEEAARLRALAEETKRQRQLAEEDAARQRAEAERVLAEKLAAISEATRLKTEAEIALKEKEAENERLRRLAEDEAFQRRRLEEQAAQHKADIEERLAQLRKASENELERQKGLVEDTLRQRRQVEEEILALKASFEKAAAGKAELELELGRIRSNAEDTLRSKEQAELEATRQRQLAAEEEQRRREAEERVQKSLAAEEEAARQRKSALEEVERLKAKVEEARRLRERAEQESARQLQLAQEAAQKRLQAEEKAHAFAVQQKEQELQQTLQQEQSMLERLRAEAEAARRAAEEAEEARERAEREAAQSRRQVEEAERLKQLAEEQAQAQAQAQAAAEKLRKEAEQEAVRRAQAEQAALKQKQVADAEMEKHKKFAEQTLRQKAQVEQELTTLRLQLEETDHQKSILDEELQRLKAEVTEAARQRNQVEEELFSVRVQMEELSKLKARIEAENRALILRDKDNTQRFLQEEAEKMKQVAEEAARLSVAAQEAARLRQLAEEDLAQQRALAEKMLKEKMQAVQEATRLKAEAELLQQQKELAQEQARQLQEDKEQMAQQLAQETQGFQRTLEAERQRQLEMSAEAERLKLRVAEMSRAQARAEEDAQRFRKQAEEIGEKLHRTELATQEKVTLVHTLEIQRQQSDHDAERLRAAITELEREKEKLQEEATLLQQKSEEMQVVQQEQLLQETRALQESFLSEKDRLLQRERFIEQEKAKLEQLFRDEVAKAQKLREEQQRQQQQMEQEREQLVASMEEARQCQREAEEGVRRKQEELQLLEQQRQQQERLLAEENQRLRERLQRLEEEHRAALAHSEEIAASQAAAAKALPNGRDAPDGPAVEAEPEHMFDGLRRKVPAQRLQEVGILSAEELQRLAQGRTTVAELAQREDVCQYLQGRGGIAGLLLKPANEKLSIYAALRRQLLSPGTALILLEAQAATGFLLDPVQNRRLTVNEAVKEGVVGPELHHKLLSAERAVTGYKDPYTGEQISLFQAMQKELIVRDHGIRLLEAQIATGGIIDPVHSHRLPVDVAYQRGYFDEEMNRVLADPSDDTKGFFDPNTHENLTYLQLLERCVLDPETGLRLLPLTDQAARGGELVYTDSEARDVFEKATVSAPFGKFQGRTVTIWELINSEYFTTEQRRDLLRQFRMGKVTVEKIIKIVITVVEEHEQKGQLCFEGLRALVPAAELLESGVIDHNLYRQLQRGERSVREVAEVDAVRRALRGTSVIAGVWLEETGQRLSIYEALKKDLLPPEVAVALLEAQAGTGHIIDPATSARLTVDEAVRAGLVGPELHEKLLSAEKAVTGYKDPYSGQSVSLFQALKKGLIPREQGLRLLDAQLSTGGIVDPSKSHRVPMDVAYARGYLDQETSRALSAPQDEAKTYHDPSTQEPVTYGQLQQQCRPDPLTGLSLLPLSEQAAQARREGLYSELQARETFQKTPVEVPVGSFKGRTVTVWELLSSEYFTTEQRQELLRQFRTGTVTVEKIIKIVITIVEEVETVRQERLSFSGLRAPVPASELLASGVLSRTQFEQLKDGKTSVKDLSELSSVRTLLQGSGCLAGIYLEESKEKVTIYEAMRRGLLRPSTATLLLEAQAATGFLIDPVRNQRLYVHEAVKAGVVGPELHEKLLSAEKAVTGYKDPYSGSTISLFQAMKKGLVLREHGIRLLEAQIATGGIIDPVHSHRLPVDVAYQRGYFDEEMNRVLADPSDDTKGFFDPNTHENLTYLQLLERCVEDPETGLRLLPLKGAEKTEVVESTQVYTEEETRRAFEETQIDIPGSAGRSGSTMSLWEVMQSDLIPEEQRTRLMADFQAGRVTKERMIIIIIEIIEKTEIVRQQNLASYDYVRRRLTAEDLYEARIISRETYSFLREGTKSLRQVLEEEEASRYLYGTGCVAGVYLPGSRQTLTIYQALKKGLLNAEVARFLLEAQAATGFLLEPVKGERLTVDEAVRKGLVGPELHDRLLSAERAVTGYRDPYTEQTISLFQAMKKDLIPTDEALRLLDAQLATGGIVDPHLGFHLPLEVAYQRGYLNKDTHDQLSEPSEVRSYLDPSTDERLSYTQLLRRCRRHETSGQMLLPLSDARKLTFRGLRKQITVEELVRSQVLDEATALQLQEGLTSVEEVTKNLQKFLEGTSCIAGVFVDATKERLSVYQAMKKGIIRPGTAFELLEAQAATGYVIDPIKGLKLTVEEAVRMGIVGPEFKDKLLSAERAVIGYKDPYSGKLISLFQAMKKGLILKDHGIRLLEAQIATGGIIDPEESHRLPVEVAYKRGLFDEEMNEILTDPSDDTKGFFDPNTEENLTYLQLMERCITDPQTGLCLLPLKEKKRERKTSSKSSVRKRRVVIVDPETGKEMSVYEAYRKGLIDHQTYLELSEQECEWEEITISSSDGVVKSMIIDRRSGRQYDIDEAIARNLIDRSALDQYRAGTLSITEFADMLSGNAGGFRSRSSSVGSSSSYPISPATSRTQAASWSDPTEETGPVAGILDTETLEKVSITEAMRRNLVDNITGQRLLEAQACTGGIIDPSSGERFPVTDAVSRGLVDKIMVDRINLAQKAFCGFEDPRTKTKMSAAQALKKGWLYYEAGQRFLEAQYLTGGLIEPDVPGRVPLDEALQRGMVDARTAQKLRDVGAYSKYLTCPKTKLKISYKDALDRSMVEEGTGLRLLEAAAQSSKGYYSPYSVSGSGSAAGSRSGSRTGSRAGSRRGSFDATGSGFSMTFSSSSYSSSGYGRRYASGPVSSLGGPESAAA</sequence>
<feature type="compositionally biased region" description="Basic and acidic residues" evidence="20">
    <location>
        <begin position="1752"/>
        <end position="1774"/>
    </location>
</feature>
<evidence type="ECO:0000256" key="5">
    <source>
        <dbReference type="ARBA" id="ARBA00022481"/>
    </source>
</evidence>
<dbReference type="InterPro" id="IPR036872">
    <property type="entry name" value="CH_dom_sf"/>
</dbReference>
<feature type="compositionally biased region" description="Basic and acidic residues" evidence="20">
    <location>
        <begin position="2116"/>
        <end position="2131"/>
    </location>
</feature>
<evidence type="ECO:0000256" key="3">
    <source>
        <dbReference type="ARBA" id="ARBA00009109"/>
    </source>
</evidence>
<feature type="domain" description="SH3" evidence="21">
    <location>
        <begin position="785"/>
        <end position="842"/>
    </location>
</feature>
<feature type="compositionally biased region" description="Basic and acidic residues" evidence="20">
    <location>
        <begin position="2058"/>
        <end position="2101"/>
    </location>
</feature>
<keyword evidence="12" id="KW-0009">Actin-binding</keyword>
<dbReference type="SUPFAM" id="SSF47576">
    <property type="entry name" value="Calponin-homology domain, CH-domain"/>
    <property type="match status" value="1"/>
</dbReference>
<dbReference type="InterPro" id="IPR001101">
    <property type="entry name" value="Plectin_repeat"/>
</dbReference>
<feature type="compositionally biased region" description="Basic and acidic residues" evidence="20">
    <location>
        <begin position="1979"/>
        <end position="1989"/>
    </location>
</feature>
<evidence type="ECO:0000256" key="19">
    <source>
        <dbReference type="SAM" id="Coils"/>
    </source>
</evidence>
<feature type="domain" description="Calponin-homology (CH)" evidence="22">
    <location>
        <begin position="26"/>
        <end position="129"/>
    </location>
</feature>
<evidence type="ECO:0000256" key="18">
    <source>
        <dbReference type="PROSITE-ProRule" id="PRU00192"/>
    </source>
</evidence>
<feature type="region of interest" description="Disordered" evidence="20">
    <location>
        <begin position="2058"/>
        <end position="2131"/>
    </location>
</feature>
<dbReference type="GO" id="GO:0030056">
    <property type="term" value="C:hemidesmosome"/>
    <property type="evidence" value="ECO:0007669"/>
    <property type="project" value="UniProtKB-SubCell"/>
</dbReference>
<feature type="compositionally biased region" description="Low complexity" evidence="20">
    <location>
        <begin position="4225"/>
        <end position="4243"/>
    </location>
</feature>
<evidence type="ECO:0000256" key="10">
    <source>
        <dbReference type="ARBA" id="ARBA00022990"/>
    </source>
</evidence>
<dbReference type="PROSITE" id="PS50002">
    <property type="entry name" value="SH3"/>
    <property type="match status" value="1"/>
</dbReference>
<dbReference type="InterPro" id="IPR001589">
    <property type="entry name" value="Actinin_actin-bd_CS"/>
</dbReference>
<dbReference type="Gene3D" id="1.10.418.10">
    <property type="entry name" value="Calponin-like domain"/>
    <property type="match status" value="2"/>
</dbReference>
<dbReference type="SMART" id="SM00150">
    <property type="entry name" value="SPEC"/>
    <property type="match status" value="5"/>
</dbReference>
<dbReference type="SUPFAM" id="SSF46966">
    <property type="entry name" value="Spectrin repeat"/>
    <property type="match status" value="4"/>
</dbReference>
<dbReference type="Pfam" id="PF17902">
    <property type="entry name" value="SH3_10"/>
    <property type="match status" value="1"/>
</dbReference>
<keyword evidence="5" id="KW-0488">Methylation</keyword>
<feature type="compositionally biased region" description="Low complexity" evidence="20">
    <location>
        <begin position="2102"/>
        <end position="2115"/>
    </location>
</feature>